<dbReference type="Proteomes" id="UP000789396">
    <property type="component" value="Unassembled WGS sequence"/>
</dbReference>
<feature type="non-terminal residue" evidence="1">
    <location>
        <position position="1"/>
    </location>
</feature>
<keyword evidence="2" id="KW-1185">Reference proteome</keyword>
<dbReference type="AlphaFoldDB" id="A0A9N9NC73"/>
<comment type="caution">
    <text evidence="1">The sequence shown here is derived from an EMBL/GenBank/DDBJ whole genome shotgun (WGS) entry which is preliminary data.</text>
</comment>
<proteinExistence type="predicted"/>
<dbReference type="EMBL" id="CAJVPZ010025909">
    <property type="protein sequence ID" value="CAG8724016.1"/>
    <property type="molecule type" value="Genomic_DNA"/>
</dbReference>
<gene>
    <name evidence="1" type="ORF">RFULGI_LOCUS11655</name>
</gene>
<name>A0A9N9NC73_9GLOM</name>
<reference evidence="1" key="1">
    <citation type="submission" date="2021-06" db="EMBL/GenBank/DDBJ databases">
        <authorList>
            <person name="Kallberg Y."/>
            <person name="Tangrot J."/>
            <person name="Rosling A."/>
        </authorList>
    </citation>
    <scope>NUCLEOTIDE SEQUENCE</scope>
    <source>
        <strain evidence="1">IN212</strain>
    </source>
</reference>
<evidence type="ECO:0000313" key="1">
    <source>
        <dbReference type="EMBL" id="CAG8724016.1"/>
    </source>
</evidence>
<sequence length="300" mass="35467">QILDYDEISAFIDFHYVSAPKAYWRLSEYKMQNKSHSIICLPVHLPDEHNIYFSLRSEVQALNSLSSQNTMLTAWFKLNEYNIDARQISKKRVKHIEKIITLMRELLNNDNKWNRYMNEAIQWQMPRKLRQLFATILIWSNISNPLLLWNQYKIYLYEDLLHNHSTEVSLFLAYQDINKKLAQFKKSLKTDFHIPIPIATDTFNNEKQIDRDQEYRASKRMYAQLNNAQWLIADKVIAAWLIHLENRTLLLVDDEIEVLAQCISTNNLVTDIFGNALENEDEAILLSTVILYPTNKISLE</sequence>
<protein>
    <submittedName>
        <fullName evidence="1">18357_t:CDS:1</fullName>
    </submittedName>
</protein>
<accession>A0A9N9NC73</accession>
<dbReference type="OrthoDB" id="2276331at2759"/>
<organism evidence="1 2">
    <name type="scientific">Racocetra fulgida</name>
    <dbReference type="NCBI Taxonomy" id="60492"/>
    <lineage>
        <taxon>Eukaryota</taxon>
        <taxon>Fungi</taxon>
        <taxon>Fungi incertae sedis</taxon>
        <taxon>Mucoromycota</taxon>
        <taxon>Glomeromycotina</taxon>
        <taxon>Glomeromycetes</taxon>
        <taxon>Diversisporales</taxon>
        <taxon>Gigasporaceae</taxon>
        <taxon>Racocetra</taxon>
    </lineage>
</organism>
<evidence type="ECO:0000313" key="2">
    <source>
        <dbReference type="Proteomes" id="UP000789396"/>
    </source>
</evidence>
<feature type="non-terminal residue" evidence="1">
    <location>
        <position position="300"/>
    </location>
</feature>